<dbReference type="Gene3D" id="1.10.287.470">
    <property type="entry name" value="Helix hairpin bin"/>
    <property type="match status" value="1"/>
</dbReference>
<keyword evidence="6" id="KW-1185">Reference proteome</keyword>
<accession>A0A223NZE5</accession>
<gene>
    <name evidence="5" type="ORF">MuYL_3311</name>
</gene>
<name>A0A223NZE5_9SPHI</name>
<dbReference type="Gene3D" id="2.40.30.170">
    <property type="match status" value="1"/>
</dbReference>
<dbReference type="KEGG" id="muc:MuYL_3311"/>
<dbReference type="RefSeq" id="WP_245845577.1">
    <property type="nucleotide sequence ID" value="NZ_CP022743.1"/>
</dbReference>
<evidence type="ECO:0000256" key="1">
    <source>
        <dbReference type="ARBA" id="ARBA00004196"/>
    </source>
</evidence>
<dbReference type="PANTHER" id="PTHR32347">
    <property type="entry name" value="EFFLUX SYSTEM COMPONENT YKNX-RELATED"/>
    <property type="match status" value="1"/>
</dbReference>
<keyword evidence="4" id="KW-1133">Transmembrane helix</keyword>
<dbReference type="AlphaFoldDB" id="A0A223NZE5"/>
<keyword evidence="4" id="KW-0472">Membrane</keyword>
<dbReference type="InterPro" id="IPR050465">
    <property type="entry name" value="UPF0194_transport"/>
</dbReference>
<dbReference type="Proteomes" id="UP000215002">
    <property type="component" value="Chromosome"/>
</dbReference>
<evidence type="ECO:0000256" key="4">
    <source>
        <dbReference type="SAM" id="Phobius"/>
    </source>
</evidence>
<evidence type="ECO:0000256" key="2">
    <source>
        <dbReference type="ARBA" id="ARBA00023054"/>
    </source>
</evidence>
<dbReference type="Gene3D" id="2.40.420.20">
    <property type="match status" value="1"/>
</dbReference>
<keyword evidence="4" id="KW-0812">Transmembrane</keyword>
<feature type="coiled-coil region" evidence="3">
    <location>
        <begin position="189"/>
        <end position="223"/>
    </location>
</feature>
<evidence type="ECO:0000313" key="6">
    <source>
        <dbReference type="Proteomes" id="UP000215002"/>
    </source>
</evidence>
<dbReference type="PANTHER" id="PTHR32347:SF14">
    <property type="entry name" value="EFFLUX SYSTEM COMPONENT YKNX-RELATED"/>
    <property type="match status" value="1"/>
</dbReference>
<reference evidence="5 6" key="1">
    <citation type="submission" date="2017-08" db="EMBL/GenBank/DDBJ databases">
        <title>Complete genome sequence of Mucilaginibacter sp. strain BJC16-A31.</title>
        <authorList>
            <consortium name="Henan University of Science and Technology"/>
            <person name="You X."/>
        </authorList>
    </citation>
    <scope>NUCLEOTIDE SEQUENCE [LARGE SCALE GENOMIC DNA]</scope>
    <source>
        <strain evidence="5 6">BJC16-A31</strain>
    </source>
</reference>
<keyword evidence="2 3" id="KW-0175">Coiled coil</keyword>
<organism evidence="5 6">
    <name type="scientific">Mucilaginibacter xinganensis</name>
    <dbReference type="NCBI Taxonomy" id="1234841"/>
    <lineage>
        <taxon>Bacteria</taxon>
        <taxon>Pseudomonadati</taxon>
        <taxon>Bacteroidota</taxon>
        <taxon>Sphingobacteriia</taxon>
        <taxon>Sphingobacteriales</taxon>
        <taxon>Sphingobacteriaceae</taxon>
        <taxon>Mucilaginibacter</taxon>
    </lineage>
</organism>
<sequence>MAIASNYAIQGTIMDKEITQEVTSQRKRKTVGIVLISLTVLIALIWIVRTTLKSSIKKSEITTAVVETGNIENTLNATGEVLPEFEEILTSPINASIKNVIMDAGKKVNAGQSILTLDKSATQTDFEKLKFQLESKQNEIKKLKLDLNKSFYDIQSNNDIKKLRIDNLADAVENAKRLFKAGGGTREGIEQAELNLKVAQLEKKQLENEVKNKQQTMQIEIKEAEIAADILSSDLVAQQRKLNLANIVATRAGVVTFVNRNIGANVHEGESLARIADLGSFKVQGSISDNSLDQLHTGLPVIVLINEVQLRGHVVNVSPSIQNSIISFDIQLDERNNKQLRPNMKVDVYLVTATHNHIMRVANGPAFKGPDLQDIYVVNNGKAERRTVHIGLTNFDFVEIKDGVKPGDVVINSDMSGYKNSKEISIN</sequence>
<dbReference type="EMBL" id="CP022743">
    <property type="protein sequence ID" value="ASU35196.1"/>
    <property type="molecule type" value="Genomic_DNA"/>
</dbReference>
<evidence type="ECO:0000313" key="5">
    <source>
        <dbReference type="EMBL" id="ASU35196.1"/>
    </source>
</evidence>
<proteinExistence type="predicted"/>
<evidence type="ECO:0000256" key="3">
    <source>
        <dbReference type="SAM" id="Coils"/>
    </source>
</evidence>
<comment type="subcellular location">
    <subcellularLocation>
        <location evidence="1">Cell envelope</location>
    </subcellularLocation>
</comment>
<dbReference type="SUPFAM" id="SSF56954">
    <property type="entry name" value="Outer membrane efflux proteins (OEP)"/>
    <property type="match status" value="1"/>
</dbReference>
<dbReference type="Gene3D" id="2.40.50.100">
    <property type="match status" value="1"/>
</dbReference>
<protein>
    <submittedName>
        <fullName evidence="5">HlyD family secretion protein</fullName>
    </submittedName>
</protein>
<dbReference type="GO" id="GO:0030313">
    <property type="term" value="C:cell envelope"/>
    <property type="evidence" value="ECO:0007669"/>
    <property type="project" value="UniProtKB-SubCell"/>
</dbReference>
<feature type="transmembrane region" description="Helical" evidence="4">
    <location>
        <begin position="30"/>
        <end position="48"/>
    </location>
</feature>